<protein>
    <submittedName>
        <fullName evidence="1">ATP-binding protein</fullName>
    </submittedName>
</protein>
<proteinExistence type="predicted"/>
<dbReference type="Pfam" id="PF13671">
    <property type="entry name" value="AAA_33"/>
    <property type="match status" value="1"/>
</dbReference>
<gene>
    <name evidence="1" type="ORF">OKJ99_03195</name>
</gene>
<dbReference type="Proteomes" id="UP001354931">
    <property type="component" value="Unassembled WGS sequence"/>
</dbReference>
<accession>A0ABU6EZ81</accession>
<sequence>MTKLFLMVGLPGAGKTTRARQLAEEHGALRLTPDEWMIPLFGDPDADGKRDVLEGRLLWLALEALRLGTDVVLDFGCWSRDERTAIRSLVTAEGTSCHLVYVPVDHATQRARVAHRQATTPDRTFPMSEADLLRWRSLFEEPDAAELGGHRVDGPPTGWPGWREWAEHRWPSLGAHQFYGARPGPNRPQIGPTEI</sequence>
<organism evidence="1 2">
    <name type="scientific">Streptomyces endophyticus</name>
    <dbReference type="NCBI Taxonomy" id="714166"/>
    <lineage>
        <taxon>Bacteria</taxon>
        <taxon>Bacillati</taxon>
        <taxon>Actinomycetota</taxon>
        <taxon>Actinomycetes</taxon>
        <taxon>Kitasatosporales</taxon>
        <taxon>Streptomycetaceae</taxon>
        <taxon>Streptomyces</taxon>
    </lineage>
</organism>
<keyword evidence="2" id="KW-1185">Reference proteome</keyword>
<dbReference type="Gene3D" id="3.40.50.300">
    <property type="entry name" value="P-loop containing nucleotide triphosphate hydrolases"/>
    <property type="match status" value="1"/>
</dbReference>
<comment type="caution">
    <text evidence="1">The sequence shown here is derived from an EMBL/GenBank/DDBJ whole genome shotgun (WGS) entry which is preliminary data.</text>
</comment>
<dbReference type="GO" id="GO:0005524">
    <property type="term" value="F:ATP binding"/>
    <property type="evidence" value="ECO:0007669"/>
    <property type="project" value="UniProtKB-KW"/>
</dbReference>
<reference evidence="1 2" key="1">
    <citation type="submission" date="2022-10" db="EMBL/GenBank/DDBJ databases">
        <authorList>
            <person name="Xie J."/>
            <person name="Shen N."/>
        </authorList>
    </citation>
    <scope>NUCLEOTIDE SEQUENCE [LARGE SCALE GENOMIC DNA]</scope>
    <source>
        <strain evidence="1 2">YIM65594</strain>
    </source>
</reference>
<evidence type="ECO:0000313" key="2">
    <source>
        <dbReference type="Proteomes" id="UP001354931"/>
    </source>
</evidence>
<dbReference type="InterPro" id="IPR027417">
    <property type="entry name" value="P-loop_NTPase"/>
</dbReference>
<keyword evidence="1" id="KW-0547">Nucleotide-binding</keyword>
<name>A0ABU6EZ81_9ACTN</name>
<dbReference type="RefSeq" id="WP_326014158.1">
    <property type="nucleotide sequence ID" value="NZ_JAOZYC010000010.1"/>
</dbReference>
<dbReference type="EMBL" id="JAOZYC010000010">
    <property type="protein sequence ID" value="MEB8336525.1"/>
    <property type="molecule type" value="Genomic_DNA"/>
</dbReference>
<evidence type="ECO:0000313" key="1">
    <source>
        <dbReference type="EMBL" id="MEB8336525.1"/>
    </source>
</evidence>
<keyword evidence="1" id="KW-0067">ATP-binding</keyword>
<dbReference type="SUPFAM" id="SSF52540">
    <property type="entry name" value="P-loop containing nucleoside triphosphate hydrolases"/>
    <property type="match status" value="1"/>
</dbReference>